<evidence type="ECO:0000313" key="2">
    <source>
        <dbReference type="Proteomes" id="UP000587626"/>
    </source>
</evidence>
<dbReference type="EMBL" id="AATLXB010000021">
    <property type="protein sequence ID" value="EFM7861024.1"/>
    <property type="molecule type" value="Genomic_DNA"/>
</dbReference>
<comment type="caution">
    <text evidence="1">The sequence shown here is derived from an EMBL/GenBank/DDBJ whole genome shotgun (WGS) entry which is preliminary data.</text>
</comment>
<dbReference type="RefSeq" id="WP_085458483.1">
    <property type="nucleotide sequence ID" value="NZ_BFQL01000036.1"/>
</dbReference>
<protein>
    <submittedName>
        <fullName evidence="1">Uncharacterized protein</fullName>
    </submittedName>
</protein>
<name>A0A4Y8G7C0_ECOLX</name>
<organism evidence="1 2">
    <name type="scientific">Escherichia coli</name>
    <dbReference type="NCBI Taxonomy" id="562"/>
    <lineage>
        <taxon>Bacteria</taxon>
        <taxon>Pseudomonadati</taxon>
        <taxon>Pseudomonadota</taxon>
        <taxon>Gammaproteobacteria</taxon>
        <taxon>Enterobacterales</taxon>
        <taxon>Enterobacteriaceae</taxon>
        <taxon>Escherichia</taxon>
    </lineage>
</organism>
<gene>
    <name evidence="1" type="ORF">B6R15_002259</name>
</gene>
<dbReference type="Proteomes" id="UP000587626">
    <property type="component" value="Unassembled WGS sequence"/>
</dbReference>
<dbReference type="Gene3D" id="2.60.40.2970">
    <property type="match status" value="1"/>
</dbReference>
<evidence type="ECO:0000313" key="1">
    <source>
        <dbReference type="EMBL" id="EFM7861024.1"/>
    </source>
</evidence>
<proteinExistence type="predicted"/>
<reference evidence="1 2" key="1">
    <citation type="submission" date="2018-08" db="EMBL/GenBank/DDBJ databases">
        <authorList>
            <consortium name="GenomeTrakr network: Whole genome sequencing for foodborne pathogen traceback"/>
        </authorList>
    </citation>
    <scope>NUCLEOTIDE SEQUENCE [LARGE SCALE GENOMIC DNA]</scope>
    <source>
        <strain evidence="1 2">NC_STEC194</strain>
    </source>
</reference>
<dbReference type="AlphaFoldDB" id="A0A4Y8G7C0"/>
<accession>A0A4Y8G7C0</accession>
<sequence length="150" mass="17279">MDAMLQVIVDVIPKEDDVYVAVRVKNNGEIPLYIDVRYISQGKYPSSDQLSVECDGKKIRYSGVMYNLGQGEYYKISPGEMKVGDYVQIARDYHITPGKHECSFYTNVWSTVDSKVTEDDRDADFYNFKSNVVNLELNNPNYAKIFLRNH</sequence>